<accession>A0A7M7ISK5</accession>
<dbReference type="FunCoup" id="A0A7M7ISK5">
    <property type="interactions" value="6"/>
</dbReference>
<dbReference type="AlphaFoldDB" id="A0A7M7ISK5"/>
<dbReference type="SMR" id="A0A7M7ISK5"/>
<dbReference type="InParanoid" id="A0A7M7ISK5"/>
<keyword evidence="2" id="KW-1185">Reference proteome</keyword>
<dbReference type="EnsemblMetazoa" id="XM_016984586">
    <property type="protein sequence ID" value="XP_016840075"/>
    <property type="gene ID" value="LOC100679816"/>
</dbReference>
<proteinExistence type="predicted"/>
<dbReference type="GeneID" id="100679816"/>
<organism evidence="1 2">
    <name type="scientific">Nasonia vitripennis</name>
    <name type="common">Parasitic wasp</name>
    <dbReference type="NCBI Taxonomy" id="7425"/>
    <lineage>
        <taxon>Eukaryota</taxon>
        <taxon>Metazoa</taxon>
        <taxon>Ecdysozoa</taxon>
        <taxon>Arthropoda</taxon>
        <taxon>Hexapoda</taxon>
        <taxon>Insecta</taxon>
        <taxon>Pterygota</taxon>
        <taxon>Neoptera</taxon>
        <taxon>Endopterygota</taxon>
        <taxon>Hymenoptera</taxon>
        <taxon>Apocrita</taxon>
        <taxon>Proctotrupomorpha</taxon>
        <taxon>Chalcidoidea</taxon>
        <taxon>Pteromalidae</taxon>
        <taxon>Pteromalinae</taxon>
        <taxon>Nasonia</taxon>
    </lineage>
</organism>
<dbReference type="RefSeq" id="XP_016840075.1">
    <property type="nucleotide sequence ID" value="XM_016984586.3"/>
</dbReference>
<sequence length="559" mass="64638">MLNLTCVIRCKTLFMAKVLRRGLSSARFKESLQYRILNYFETSRKSQQTAQQCEISAQSKDIVPTINNDLLDPNQAKKLDTIYREFEHILTINDIHLVQEMIENLDLQCFALINSLKFSEILTLMTEFFKVAPTQFVKSFFYNRSISILIKAAENKSLTNHESVQLLYFISLHKENSANYIDYLKPLLPDMNDLPLFEKCITAQSFYKTSTKLQLRQSRLLEQLIEQDFEQLIGDPMLLVTICKAIILSEPSNELTLKHLSKAIIELKEPLNFNSVAHVLRLYAETLLFEPKPIDKLVKCGIDIIAKDLEHGKHTLSIPDVDTFLWSISYLGITLTLSEKLILRTWIEQNLRKYKTRENLGYLVNSLLCLHMLRDWSTKVIKNCLGERTFEPIFYDKFHWKVQSRLQLLISQIRLEMKMQVPHSLSKQIKIGFTPSQNLQAVVEVGFSLANKGIIKDAIIECPIKTLIIPGVTITTKKDTYHVDVLDNLTCLKNTNIPNGLTNLKLRLLSRLRYRQILIPGQIFKENPEKVPLIVEEKIRNSIKYGRASELFSENITEI</sequence>
<name>A0A7M7ISK5_NASVI</name>
<dbReference type="Proteomes" id="UP000002358">
    <property type="component" value="Chromosome 3"/>
</dbReference>
<evidence type="ECO:0000313" key="1">
    <source>
        <dbReference type="EnsemblMetazoa" id="XP_016840075"/>
    </source>
</evidence>
<evidence type="ECO:0000313" key="2">
    <source>
        <dbReference type="Proteomes" id="UP000002358"/>
    </source>
</evidence>
<dbReference type="KEGG" id="nvi:100679816"/>
<dbReference type="OrthoDB" id="6579040at2759"/>
<protein>
    <submittedName>
        <fullName evidence="1">Uncharacterized protein</fullName>
    </submittedName>
</protein>
<reference evidence="1" key="1">
    <citation type="submission" date="2021-01" db="UniProtKB">
        <authorList>
            <consortium name="EnsemblMetazoa"/>
        </authorList>
    </citation>
    <scope>IDENTIFICATION</scope>
</reference>